<proteinExistence type="inferred from homology"/>
<dbReference type="AlphaFoldDB" id="A0A1M6HVP5"/>
<evidence type="ECO:0000256" key="8">
    <source>
        <dbReference type="ARBA" id="ARBA00022741"/>
    </source>
</evidence>
<keyword evidence="6 13" id="KW-0441">Lipid A biosynthesis</keyword>
<comment type="similarity">
    <text evidence="13">Belongs to the LpxK family.</text>
</comment>
<dbReference type="PANTHER" id="PTHR42724">
    <property type="entry name" value="TETRAACYLDISACCHARIDE 4'-KINASE"/>
    <property type="match status" value="1"/>
</dbReference>
<evidence type="ECO:0000313" key="15">
    <source>
        <dbReference type="Proteomes" id="UP000184172"/>
    </source>
</evidence>
<dbReference type="STRING" id="797419.SAMN05216556_11333"/>
<dbReference type="HAMAP" id="MF_00409">
    <property type="entry name" value="LpxK"/>
    <property type="match status" value="1"/>
</dbReference>
<dbReference type="SUPFAM" id="SSF52540">
    <property type="entry name" value="P-loop containing nucleoside triphosphate hydrolases"/>
    <property type="match status" value="1"/>
</dbReference>
<name>A0A1M6HVP5_9FLAO</name>
<dbReference type="InterPro" id="IPR003758">
    <property type="entry name" value="LpxK"/>
</dbReference>
<accession>A0A1M6HVP5</accession>
<evidence type="ECO:0000256" key="6">
    <source>
        <dbReference type="ARBA" id="ARBA00022556"/>
    </source>
</evidence>
<dbReference type="EC" id="2.7.1.130" evidence="3 13"/>
<evidence type="ECO:0000256" key="10">
    <source>
        <dbReference type="ARBA" id="ARBA00022840"/>
    </source>
</evidence>
<comment type="caution">
    <text evidence="13">Lacks conserved residue(s) required for the propagation of feature annotation.</text>
</comment>
<evidence type="ECO:0000256" key="5">
    <source>
        <dbReference type="ARBA" id="ARBA00022516"/>
    </source>
</evidence>
<dbReference type="InterPro" id="IPR027417">
    <property type="entry name" value="P-loop_NTPase"/>
</dbReference>
<dbReference type="UniPathway" id="UPA00359">
    <property type="reaction ID" value="UER00482"/>
</dbReference>
<keyword evidence="8 13" id="KW-0547">Nucleotide-binding</keyword>
<keyword evidence="9 13" id="KW-0418">Kinase</keyword>
<dbReference type="GO" id="GO:0005524">
    <property type="term" value="F:ATP binding"/>
    <property type="evidence" value="ECO:0007669"/>
    <property type="project" value="UniProtKB-UniRule"/>
</dbReference>
<dbReference type="RefSeq" id="WP_073218171.1">
    <property type="nucleotide sequence ID" value="NZ_FNNS01000013.1"/>
</dbReference>
<evidence type="ECO:0000256" key="4">
    <source>
        <dbReference type="ARBA" id="ARBA00016436"/>
    </source>
</evidence>
<gene>
    <name evidence="13" type="primary">lpxK</name>
    <name evidence="14" type="ORF">SAMN04487908_11271</name>
</gene>
<dbReference type="PANTHER" id="PTHR42724:SF1">
    <property type="entry name" value="TETRAACYLDISACCHARIDE 4'-KINASE, MITOCHONDRIAL-RELATED"/>
    <property type="match status" value="1"/>
</dbReference>
<keyword evidence="11 13" id="KW-0443">Lipid metabolism</keyword>
<evidence type="ECO:0000256" key="2">
    <source>
        <dbReference type="ARBA" id="ARBA00004870"/>
    </source>
</evidence>
<comment type="catalytic activity">
    <reaction evidence="13">
        <text>a lipid A disaccharide + ATP = a lipid IVA + ADP + H(+)</text>
        <dbReference type="Rhea" id="RHEA:67840"/>
        <dbReference type="ChEBI" id="CHEBI:15378"/>
        <dbReference type="ChEBI" id="CHEBI:30616"/>
        <dbReference type="ChEBI" id="CHEBI:176343"/>
        <dbReference type="ChEBI" id="CHEBI:176425"/>
        <dbReference type="ChEBI" id="CHEBI:456216"/>
        <dbReference type="EC" id="2.7.1.130"/>
    </reaction>
</comment>
<organism evidence="14 15">
    <name type="scientific">Aequorivita viscosa</name>
    <dbReference type="NCBI Taxonomy" id="797419"/>
    <lineage>
        <taxon>Bacteria</taxon>
        <taxon>Pseudomonadati</taxon>
        <taxon>Bacteroidota</taxon>
        <taxon>Flavobacteriia</taxon>
        <taxon>Flavobacteriales</taxon>
        <taxon>Flavobacteriaceae</taxon>
        <taxon>Aequorivita</taxon>
    </lineage>
</organism>
<keyword evidence="15" id="KW-1185">Reference proteome</keyword>
<dbReference type="GO" id="GO:0009029">
    <property type="term" value="F:lipid-A 4'-kinase activity"/>
    <property type="evidence" value="ECO:0007669"/>
    <property type="project" value="UniProtKB-UniRule"/>
</dbReference>
<evidence type="ECO:0000256" key="7">
    <source>
        <dbReference type="ARBA" id="ARBA00022679"/>
    </source>
</evidence>
<reference evidence="15" key="1">
    <citation type="submission" date="2016-11" db="EMBL/GenBank/DDBJ databases">
        <authorList>
            <person name="Varghese N."/>
            <person name="Submissions S."/>
        </authorList>
    </citation>
    <scope>NUCLEOTIDE SEQUENCE [LARGE SCALE GENOMIC DNA]</scope>
    <source>
        <strain evidence="15">DSM 26349</strain>
    </source>
</reference>
<keyword evidence="5 13" id="KW-0444">Lipid biosynthesis</keyword>
<keyword evidence="10 13" id="KW-0067">ATP-binding</keyword>
<evidence type="ECO:0000256" key="13">
    <source>
        <dbReference type="HAMAP-Rule" id="MF_00409"/>
    </source>
</evidence>
<dbReference type="GO" id="GO:0005886">
    <property type="term" value="C:plasma membrane"/>
    <property type="evidence" value="ECO:0007669"/>
    <property type="project" value="TreeGrafter"/>
</dbReference>
<evidence type="ECO:0000256" key="12">
    <source>
        <dbReference type="ARBA" id="ARBA00029757"/>
    </source>
</evidence>
<evidence type="ECO:0000313" key="14">
    <source>
        <dbReference type="EMBL" id="SHJ26184.1"/>
    </source>
</evidence>
<comment type="pathway">
    <text evidence="2 13">Glycolipid biosynthesis; lipid IV(A) biosynthesis; lipid IV(A) from (3R)-3-hydroxytetradecanoyl-[acyl-carrier-protein] and UDP-N-acetyl-alpha-D-glucosamine: step 6/6.</text>
</comment>
<evidence type="ECO:0000256" key="1">
    <source>
        <dbReference type="ARBA" id="ARBA00002274"/>
    </source>
</evidence>
<dbReference type="Pfam" id="PF02606">
    <property type="entry name" value="LpxK"/>
    <property type="match status" value="1"/>
</dbReference>
<dbReference type="GO" id="GO:0009244">
    <property type="term" value="P:lipopolysaccharide core region biosynthetic process"/>
    <property type="evidence" value="ECO:0007669"/>
    <property type="project" value="TreeGrafter"/>
</dbReference>
<protein>
    <recommendedName>
        <fullName evidence="4 13">Tetraacyldisaccharide 4'-kinase</fullName>
        <ecNumber evidence="3 13">2.7.1.130</ecNumber>
    </recommendedName>
    <alternativeName>
        <fullName evidence="12 13">Lipid A 4'-kinase</fullName>
    </alternativeName>
</protein>
<comment type="function">
    <text evidence="1 13">Transfers the gamma-phosphate of ATP to the 4'-position of a tetraacyldisaccharide 1-phosphate intermediate (termed DS-1-P) to form tetraacyldisaccharide 1,4'-bis-phosphate (lipid IVA).</text>
</comment>
<dbReference type="OrthoDB" id="9766423at2"/>
<dbReference type="GO" id="GO:0009245">
    <property type="term" value="P:lipid A biosynthetic process"/>
    <property type="evidence" value="ECO:0007669"/>
    <property type="project" value="UniProtKB-UniRule"/>
</dbReference>
<dbReference type="NCBIfam" id="TIGR00682">
    <property type="entry name" value="lpxK"/>
    <property type="match status" value="1"/>
</dbReference>
<dbReference type="Proteomes" id="UP000184172">
    <property type="component" value="Unassembled WGS sequence"/>
</dbReference>
<dbReference type="EMBL" id="FQYV01000012">
    <property type="protein sequence ID" value="SHJ26184.1"/>
    <property type="molecule type" value="Genomic_DNA"/>
</dbReference>
<evidence type="ECO:0000256" key="3">
    <source>
        <dbReference type="ARBA" id="ARBA00012071"/>
    </source>
</evidence>
<evidence type="ECO:0000256" key="11">
    <source>
        <dbReference type="ARBA" id="ARBA00023098"/>
    </source>
</evidence>
<keyword evidence="7 13" id="KW-0808">Transferase</keyword>
<evidence type="ECO:0000256" key="9">
    <source>
        <dbReference type="ARBA" id="ARBA00022777"/>
    </source>
</evidence>
<sequence>MKLLRKLLFPFAILYWGVTALRNKFYDLGWLQSKAYNFPVICVGNLSTGGTGKSPMIEFLVTSLKNDWKLAVLSRGYKRKTKGYKEVHVGSTVMEVGDEPLQFKRKFPDVTVAVCEDRQTGIEKLRNTIDLLLLDDAYQHRKVRPSKTILLTSYGDLFVDDYILPVGNLREPKSGAARADIIIVTKCPETLEDSKMKIIRKRLNPKPYQEVFFTKIGYGSEIKKEDNSETLEYLKAKTFTLVTGIANPKPLVSFLKAKGLKFNHKAYSDHHDFSTSEVSELEQEALILTTEKDFMRLQPVIKKAELYYLPIATEFLEGAAEDFMSKLMAN</sequence>